<sequence length="85" mass="9635">MIFDLSISSPSIHAVSLFHQRTISSEHQFSLKIGQRSLSQSDSAQSVDRRDVAEAHHVVLQYFLGVHGEREGEDCSEKKEEDRSH</sequence>
<reference evidence="2" key="1">
    <citation type="submission" date="2022-10" db="EMBL/GenBank/DDBJ databases">
        <title>Genome assembly of Pristionchus species.</title>
        <authorList>
            <person name="Yoshida K."/>
            <person name="Sommer R.J."/>
        </authorList>
    </citation>
    <scope>NUCLEOTIDE SEQUENCE [LARGE SCALE GENOMIC DNA]</scope>
    <source>
        <strain evidence="2">RS5460</strain>
    </source>
</reference>
<gene>
    <name evidence="1" type="ORF">PMAYCL1PPCAC_07845</name>
</gene>
<dbReference type="Proteomes" id="UP001328107">
    <property type="component" value="Unassembled WGS sequence"/>
</dbReference>
<dbReference type="AlphaFoldDB" id="A0AAN4ZIN3"/>
<protein>
    <submittedName>
        <fullName evidence="1">Uncharacterized protein</fullName>
    </submittedName>
</protein>
<evidence type="ECO:0000313" key="1">
    <source>
        <dbReference type="EMBL" id="GMR37650.1"/>
    </source>
</evidence>
<dbReference type="EMBL" id="BTRK01000002">
    <property type="protein sequence ID" value="GMR37650.1"/>
    <property type="molecule type" value="Genomic_DNA"/>
</dbReference>
<keyword evidence="2" id="KW-1185">Reference proteome</keyword>
<evidence type="ECO:0000313" key="2">
    <source>
        <dbReference type="Proteomes" id="UP001328107"/>
    </source>
</evidence>
<feature type="non-terminal residue" evidence="1">
    <location>
        <position position="85"/>
    </location>
</feature>
<name>A0AAN4ZIN3_9BILA</name>
<proteinExistence type="predicted"/>
<comment type="caution">
    <text evidence="1">The sequence shown here is derived from an EMBL/GenBank/DDBJ whole genome shotgun (WGS) entry which is preliminary data.</text>
</comment>
<organism evidence="1 2">
    <name type="scientific">Pristionchus mayeri</name>
    <dbReference type="NCBI Taxonomy" id="1317129"/>
    <lineage>
        <taxon>Eukaryota</taxon>
        <taxon>Metazoa</taxon>
        <taxon>Ecdysozoa</taxon>
        <taxon>Nematoda</taxon>
        <taxon>Chromadorea</taxon>
        <taxon>Rhabditida</taxon>
        <taxon>Rhabditina</taxon>
        <taxon>Diplogasteromorpha</taxon>
        <taxon>Diplogasteroidea</taxon>
        <taxon>Neodiplogasteridae</taxon>
        <taxon>Pristionchus</taxon>
    </lineage>
</organism>
<accession>A0AAN4ZIN3</accession>